<dbReference type="RefSeq" id="WP_093250704.1">
    <property type="nucleotide sequence ID" value="NZ_FNQM01000003.1"/>
</dbReference>
<protein>
    <submittedName>
        <fullName evidence="2">Uncharacterized protein</fullName>
    </submittedName>
</protein>
<reference evidence="2 3" key="1">
    <citation type="submission" date="2016-10" db="EMBL/GenBank/DDBJ databases">
        <authorList>
            <person name="de Groot N.N."/>
        </authorList>
    </citation>
    <scope>NUCLEOTIDE SEQUENCE [LARGE SCALE GENOMIC DNA]</scope>
    <source>
        <strain evidence="2 3">DSM 15345</strain>
    </source>
</reference>
<dbReference type="STRING" id="89524.SAMN05444370_103252"/>
<keyword evidence="1" id="KW-0472">Membrane</keyword>
<feature type="transmembrane region" description="Helical" evidence="1">
    <location>
        <begin position="33"/>
        <end position="55"/>
    </location>
</feature>
<evidence type="ECO:0000256" key="1">
    <source>
        <dbReference type="SAM" id="Phobius"/>
    </source>
</evidence>
<keyword evidence="3" id="KW-1185">Reference proteome</keyword>
<gene>
    <name evidence="2" type="ORF">SAMN05444370_103252</name>
</gene>
<proteinExistence type="predicted"/>
<evidence type="ECO:0000313" key="3">
    <source>
        <dbReference type="Proteomes" id="UP000198703"/>
    </source>
</evidence>
<sequence>MILILAFLAGAALGAFRAKSRGGSVGDMAQYGIAHGFAGLVAAAAVALFAALTGLSDALI</sequence>
<keyword evidence="1" id="KW-0812">Transmembrane</keyword>
<dbReference type="Proteomes" id="UP000198703">
    <property type="component" value="Unassembled WGS sequence"/>
</dbReference>
<accession>A0A1H3YU55</accession>
<evidence type="ECO:0000313" key="2">
    <source>
        <dbReference type="EMBL" id="SEA15066.1"/>
    </source>
</evidence>
<keyword evidence="1" id="KW-1133">Transmembrane helix</keyword>
<organism evidence="2 3">
    <name type="scientific">Rubrimonas cliftonensis</name>
    <dbReference type="NCBI Taxonomy" id="89524"/>
    <lineage>
        <taxon>Bacteria</taxon>
        <taxon>Pseudomonadati</taxon>
        <taxon>Pseudomonadota</taxon>
        <taxon>Alphaproteobacteria</taxon>
        <taxon>Rhodobacterales</taxon>
        <taxon>Paracoccaceae</taxon>
        <taxon>Rubrimonas</taxon>
    </lineage>
</organism>
<dbReference type="AlphaFoldDB" id="A0A1H3YU55"/>
<dbReference type="EMBL" id="FNQM01000003">
    <property type="protein sequence ID" value="SEA15066.1"/>
    <property type="molecule type" value="Genomic_DNA"/>
</dbReference>
<name>A0A1H3YU55_9RHOB</name>